<dbReference type="PROSITE" id="PS50250">
    <property type="entry name" value="PCI"/>
    <property type="match status" value="1"/>
</dbReference>
<evidence type="ECO:0000259" key="5">
    <source>
        <dbReference type="PROSITE" id="PS50250"/>
    </source>
</evidence>
<evidence type="ECO:0000256" key="4">
    <source>
        <dbReference type="SAM" id="MobiDB-lite"/>
    </source>
</evidence>
<keyword evidence="1" id="KW-0963">Cytoplasm</keyword>
<dbReference type="AlphaFoldDB" id="A0A1B7TGM1"/>
<dbReference type="GO" id="GO:0031369">
    <property type="term" value="F:translation initiation factor binding"/>
    <property type="evidence" value="ECO:0007669"/>
    <property type="project" value="InterPro"/>
</dbReference>
<evidence type="ECO:0000256" key="1">
    <source>
        <dbReference type="ARBA" id="ARBA00022490"/>
    </source>
</evidence>
<protein>
    <recommendedName>
        <fullName evidence="5">PCI domain-containing protein</fullName>
    </recommendedName>
</protein>
<dbReference type="PANTHER" id="PTHR13937:SF0">
    <property type="entry name" value="EUKARYOTIC TRANSLATION INITIATION FACTOR 3 SUBUNIT C-RELATED"/>
    <property type="match status" value="1"/>
</dbReference>
<dbReference type="EMBL" id="LXPE01000006">
    <property type="protein sequence ID" value="OBA27889.1"/>
    <property type="molecule type" value="Genomic_DNA"/>
</dbReference>
<gene>
    <name evidence="6" type="ORF">HANVADRAFT_22706</name>
</gene>
<accession>A0A1B7TGM1</accession>
<dbReference type="GO" id="GO:0003743">
    <property type="term" value="F:translation initiation factor activity"/>
    <property type="evidence" value="ECO:0007669"/>
    <property type="project" value="UniProtKB-KW"/>
</dbReference>
<dbReference type="InterPro" id="IPR000717">
    <property type="entry name" value="PCI_dom"/>
</dbReference>
<organism evidence="6 7">
    <name type="scientific">Hanseniaspora valbyensis NRRL Y-1626</name>
    <dbReference type="NCBI Taxonomy" id="766949"/>
    <lineage>
        <taxon>Eukaryota</taxon>
        <taxon>Fungi</taxon>
        <taxon>Dikarya</taxon>
        <taxon>Ascomycota</taxon>
        <taxon>Saccharomycotina</taxon>
        <taxon>Saccharomycetes</taxon>
        <taxon>Saccharomycodales</taxon>
        <taxon>Saccharomycodaceae</taxon>
        <taxon>Hanseniaspora</taxon>
    </lineage>
</organism>
<keyword evidence="7" id="KW-1185">Reference proteome</keyword>
<dbReference type="OrthoDB" id="29647at2759"/>
<evidence type="ECO:0000256" key="2">
    <source>
        <dbReference type="ARBA" id="ARBA00022540"/>
    </source>
</evidence>
<feature type="region of interest" description="Disordered" evidence="4">
    <location>
        <begin position="210"/>
        <end position="231"/>
    </location>
</feature>
<comment type="caution">
    <text evidence="6">The sequence shown here is derived from an EMBL/GenBank/DDBJ whole genome shotgun (WGS) entry which is preliminary data.</text>
</comment>
<dbReference type="GO" id="GO:0003723">
    <property type="term" value="F:RNA binding"/>
    <property type="evidence" value="ECO:0007669"/>
    <property type="project" value="InterPro"/>
</dbReference>
<dbReference type="InterPro" id="IPR027516">
    <property type="entry name" value="EIF3C"/>
</dbReference>
<dbReference type="GO" id="GO:0005852">
    <property type="term" value="C:eukaryotic translation initiation factor 3 complex"/>
    <property type="evidence" value="ECO:0007669"/>
    <property type="project" value="InterPro"/>
</dbReference>
<evidence type="ECO:0000256" key="3">
    <source>
        <dbReference type="ARBA" id="ARBA00022917"/>
    </source>
</evidence>
<sequence>MQFADGVKLEDVHLPFHKHINLDLIDTVFLTCSLINDVPKIAALNSRCVVSEPIPNTPKTIKKKLDTYEKAGFHAPAESQKDFILHAAIAMQKGDWKKAMDYVSKTAVWNLFTETKQQVDLVEIFKAQTLKTYIFNIKKFYSKLSIAKLDAIFELGSEKIKEILKETFETHEVEASIEEDSQYIIFQKGIELPKLEELCLKLNRERKNRRYKNGTNQHSNTSLESGCVFDR</sequence>
<evidence type="ECO:0000313" key="6">
    <source>
        <dbReference type="EMBL" id="OBA27889.1"/>
    </source>
</evidence>
<evidence type="ECO:0000313" key="7">
    <source>
        <dbReference type="Proteomes" id="UP000092321"/>
    </source>
</evidence>
<name>A0A1B7TGM1_9ASCO</name>
<feature type="domain" description="PCI" evidence="5">
    <location>
        <begin position="16"/>
        <end position="191"/>
    </location>
</feature>
<proteinExistence type="predicted"/>
<dbReference type="PANTHER" id="PTHR13937">
    <property type="entry name" value="EUKARYOTIC TRANSLATION INITATION FACTOR 3, SUBUNIT 8 EIF3S8 -RELATED"/>
    <property type="match status" value="1"/>
</dbReference>
<dbReference type="Pfam" id="PF05470">
    <property type="entry name" value="eIF-3c_N"/>
    <property type="match status" value="1"/>
</dbReference>
<dbReference type="Proteomes" id="UP000092321">
    <property type="component" value="Unassembled WGS sequence"/>
</dbReference>
<keyword evidence="3" id="KW-0648">Protein biosynthesis</keyword>
<keyword evidence="2" id="KW-0396">Initiation factor</keyword>
<dbReference type="InterPro" id="IPR008905">
    <property type="entry name" value="EIF3C_N_dom"/>
</dbReference>
<reference evidence="7" key="1">
    <citation type="journal article" date="2016" name="Proc. Natl. Acad. Sci. U.S.A.">
        <title>Comparative genomics of biotechnologically important yeasts.</title>
        <authorList>
            <person name="Riley R."/>
            <person name="Haridas S."/>
            <person name="Wolfe K.H."/>
            <person name="Lopes M.R."/>
            <person name="Hittinger C.T."/>
            <person name="Goeker M."/>
            <person name="Salamov A.A."/>
            <person name="Wisecaver J.H."/>
            <person name="Long T.M."/>
            <person name="Calvey C.H."/>
            <person name="Aerts A.L."/>
            <person name="Barry K.W."/>
            <person name="Choi C."/>
            <person name="Clum A."/>
            <person name="Coughlan A.Y."/>
            <person name="Deshpande S."/>
            <person name="Douglass A.P."/>
            <person name="Hanson S.J."/>
            <person name="Klenk H.-P."/>
            <person name="LaButti K.M."/>
            <person name="Lapidus A."/>
            <person name="Lindquist E.A."/>
            <person name="Lipzen A.M."/>
            <person name="Meier-Kolthoff J.P."/>
            <person name="Ohm R.A."/>
            <person name="Otillar R.P."/>
            <person name="Pangilinan J.L."/>
            <person name="Peng Y."/>
            <person name="Rokas A."/>
            <person name="Rosa C.A."/>
            <person name="Scheuner C."/>
            <person name="Sibirny A.A."/>
            <person name="Slot J.C."/>
            <person name="Stielow J.B."/>
            <person name="Sun H."/>
            <person name="Kurtzman C.P."/>
            <person name="Blackwell M."/>
            <person name="Grigoriev I.V."/>
            <person name="Jeffries T.W."/>
        </authorList>
    </citation>
    <scope>NUCLEOTIDE SEQUENCE [LARGE SCALE GENOMIC DNA]</scope>
    <source>
        <strain evidence="7">NRRL Y-1626</strain>
    </source>
</reference>
<feature type="compositionally biased region" description="Polar residues" evidence="4">
    <location>
        <begin position="213"/>
        <end position="224"/>
    </location>
</feature>